<feature type="transmembrane region" description="Helical" evidence="1">
    <location>
        <begin position="361"/>
        <end position="378"/>
    </location>
</feature>
<name>A0A917CAM6_9GAMM</name>
<keyword evidence="1" id="KW-0812">Transmembrane</keyword>
<evidence type="ECO:0000313" key="2">
    <source>
        <dbReference type="EMBL" id="GGF82227.1"/>
    </source>
</evidence>
<feature type="transmembrane region" description="Helical" evidence="1">
    <location>
        <begin position="115"/>
        <end position="135"/>
    </location>
</feature>
<dbReference type="EMBL" id="BMFO01000001">
    <property type="protein sequence ID" value="GGF82227.1"/>
    <property type="molecule type" value="Genomic_DNA"/>
</dbReference>
<keyword evidence="1" id="KW-0472">Membrane</keyword>
<gene>
    <name evidence="2" type="ORF">GCM10010960_00370</name>
</gene>
<feature type="transmembrane region" description="Helical" evidence="1">
    <location>
        <begin position="218"/>
        <end position="238"/>
    </location>
</feature>
<protein>
    <submittedName>
        <fullName evidence="2">Uncharacterized protein</fullName>
    </submittedName>
</protein>
<proteinExistence type="predicted"/>
<dbReference type="AlphaFoldDB" id="A0A917CAM6"/>
<feature type="transmembrane region" description="Helical" evidence="1">
    <location>
        <begin position="308"/>
        <end position="334"/>
    </location>
</feature>
<feature type="transmembrane region" description="Helical" evidence="1">
    <location>
        <begin position="55"/>
        <end position="77"/>
    </location>
</feature>
<feature type="transmembrane region" description="Helical" evidence="1">
    <location>
        <begin position="250"/>
        <end position="267"/>
    </location>
</feature>
<feature type="transmembrane region" description="Helical" evidence="1">
    <location>
        <begin position="18"/>
        <end position="35"/>
    </location>
</feature>
<organism evidence="2 3">
    <name type="scientific">Arenimonas maotaiensis</name>
    <dbReference type="NCBI Taxonomy" id="1446479"/>
    <lineage>
        <taxon>Bacteria</taxon>
        <taxon>Pseudomonadati</taxon>
        <taxon>Pseudomonadota</taxon>
        <taxon>Gammaproteobacteria</taxon>
        <taxon>Lysobacterales</taxon>
        <taxon>Lysobacteraceae</taxon>
        <taxon>Arenimonas</taxon>
    </lineage>
</organism>
<reference evidence="2" key="1">
    <citation type="journal article" date="2014" name="Int. J. Syst. Evol. Microbiol.">
        <title>Complete genome sequence of Corynebacterium casei LMG S-19264T (=DSM 44701T), isolated from a smear-ripened cheese.</title>
        <authorList>
            <consortium name="US DOE Joint Genome Institute (JGI-PGF)"/>
            <person name="Walter F."/>
            <person name="Albersmeier A."/>
            <person name="Kalinowski J."/>
            <person name="Ruckert C."/>
        </authorList>
    </citation>
    <scope>NUCLEOTIDE SEQUENCE</scope>
    <source>
        <strain evidence="2">CGMCC 1.12726</strain>
    </source>
</reference>
<dbReference type="Proteomes" id="UP000632858">
    <property type="component" value="Unassembled WGS sequence"/>
</dbReference>
<evidence type="ECO:0000313" key="3">
    <source>
        <dbReference type="Proteomes" id="UP000632858"/>
    </source>
</evidence>
<feature type="transmembrane region" description="Helical" evidence="1">
    <location>
        <begin position="183"/>
        <end position="206"/>
    </location>
</feature>
<comment type="caution">
    <text evidence="2">The sequence shown here is derived from an EMBL/GenBank/DDBJ whole genome shotgun (WGS) entry which is preliminary data.</text>
</comment>
<sequence>MTALAVDHAPSVELPMRYLGMVPVWGLVTAFLILHDGSTLFISRWALNTVALTHMITLGILGNAMLGSLLQFLPVAAGVRLAPSNALSLQLPIIFNLALIGLLAGILYWPWLIPWSGLLLAFSIGFHAIGCLLAMRFDDKQTWLRIGICMVLVCLLLTAVLGLLLTLGLAGIIAMPMQRLTDIHAAIGLLGGVVLLCGCVGSVIMPMLQGTIALPNQFLRYWIIALICLLVSGVVLRFGNIIDGDTLTKLLVLPVAAFATAIIFFQWRAPHRRNRTLIGFWCLGSLSLLMAVLTVLCVSTPYKTILAGVLAIGIGLPSLVLGMLLEIAPFIAWLKLQRQRHQGSRLQSVDGLFPEYRKQRIFIFFVLSALALPAAVIWPNSTSVNLAGLLLASAHGLAMFEILSLQFRTRKFAGGKIGSQGVRT</sequence>
<feature type="transmembrane region" description="Helical" evidence="1">
    <location>
        <begin position="147"/>
        <end position="177"/>
    </location>
</feature>
<feature type="transmembrane region" description="Helical" evidence="1">
    <location>
        <begin position="89"/>
        <end position="109"/>
    </location>
</feature>
<feature type="transmembrane region" description="Helical" evidence="1">
    <location>
        <begin position="279"/>
        <end position="302"/>
    </location>
</feature>
<keyword evidence="3" id="KW-1185">Reference proteome</keyword>
<feature type="transmembrane region" description="Helical" evidence="1">
    <location>
        <begin position="384"/>
        <end position="403"/>
    </location>
</feature>
<evidence type="ECO:0000256" key="1">
    <source>
        <dbReference type="SAM" id="Phobius"/>
    </source>
</evidence>
<reference evidence="2" key="2">
    <citation type="submission" date="2020-09" db="EMBL/GenBank/DDBJ databases">
        <authorList>
            <person name="Sun Q."/>
            <person name="Zhou Y."/>
        </authorList>
    </citation>
    <scope>NUCLEOTIDE SEQUENCE</scope>
    <source>
        <strain evidence="2">CGMCC 1.12726</strain>
    </source>
</reference>
<dbReference type="RefSeq" id="WP_188446478.1">
    <property type="nucleotide sequence ID" value="NZ_BMFO01000001.1"/>
</dbReference>
<keyword evidence="1" id="KW-1133">Transmembrane helix</keyword>
<accession>A0A917CAM6</accession>